<organism evidence="2 3">
    <name type="scientific">Gordonia soli NBRC 108243</name>
    <dbReference type="NCBI Taxonomy" id="1223545"/>
    <lineage>
        <taxon>Bacteria</taxon>
        <taxon>Bacillati</taxon>
        <taxon>Actinomycetota</taxon>
        <taxon>Actinomycetes</taxon>
        <taxon>Mycobacteriales</taxon>
        <taxon>Gordoniaceae</taxon>
        <taxon>Gordonia</taxon>
    </lineage>
</organism>
<feature type="transmembrane region" description="Helical" evidence="1">
    <location>
        <begin position="83"/>
        <end position="101"/>
    </location>
</feature>
<gene>
    <name evidence="2" type="ORF">GS4_17_00380</name>
</gene>
<keyword evidence="1" id="KW-0812">Transmembrane</keyword>
<reference evidence="2 3" key="1">
    <citation type="submission" date="2013-01" db="EMBL/GenBank/DDBJ databases">
        <title>Whole genome shotgun sequence of Gordonia soli NBRC 108243.</title>
        <authorList>
            <person name="Isaki-Nakamura S."/>
            <person name="Hosoyama A."/>
            <person name="Tsuchikane K."/>
            <person name="Ando Y."/>
            <person name="Baba S."/>
            <person name="Ohji S."/>
            <person name="Hamada M."/>
            <person name="Tamura T."/>
            <person name="Yamazoe A."/>
            <person name="Yamazaki S."/>
            <person name="Fujita N."/>
        </authorList>
    </citation>
    <scope>NUCLEOTIDE SEQUENCE [LARGE SCALE GENOMIC DNA]</scope>
    <source>
        <strain evidence="2 3">NBRC 108243</strain>
    </source>
</reference>
<protein>
    <submittedName>
        <fullName evidence="2">Uncharacterized protein</fullName>
    </submittedName>
</protein>
<dbReference type="AlphaFoldDB" id="M0QMK6"/>
<proteinExistence type="predicted"/>
<accession>M0QMK6</accession>
<dbReference type="Proteomes" id="UP000011666">
    <property type="component" value="Unassembled WGS sequence"/>
</dbReference>
<dbReference type="RefSeq" id="WP_007620969.1">
    <property type="nucleotide sequence ID" value="NZ_BANX01000017.1"/>
</dbReference>
<evidence type="ECO:0000313" key="2">
    <source>
        <dbReference type="EMBL" id="GAC68652.1"/>
    </source>
</evidence>
<dbReference type="EMBL" id="BANX01000017">
    <property type="protein sequence ID" value="GAC68652.1"/>
    <property type="molecule type" value="Genomic_DNA"/>
</dbReference>
<comment type="caution">
    <text evidence="2">The sequence shown here is derived from an EMBL/GenBank/DDBJ whole genome shotgun (WGS) entry which is preliminary data.</text>
</comment>
<keyword evidence="3" id="KW-1185">Reference proteome</keyword>
<dbReference type="STRING" id="1223545.GS4_17_00380"/>
<evidence type="ECO:0000256" key="1">
    <source>
        <dbReference type="SAM" id="Phobius"/>
    </source>
</evidence>
<evidence type="ECO:0000313" key="3">
    <source>
        <dbReference type="Proteomes" id="UP000011666"/>
    </source>
</evidence>
<name>M0QMK6_9ACTN</name>
<feature type="transmembrane region" description="Helical" evidence="1">
    <location>
        <begin position="21"/>
        <end position="39"/>
    </location>
</feature>
<sequence>MTPQQRHIRDSPELRDAGIHAGITIGFGIAVLLVGLASSDGLRTALVLATPAIMAVGAVAALVRTYRNHRAGGRWQIWQGASWFLLGTFLVTLMWTAPMVIV</sequence>
<dbReference type="eggNOG" id="ENOG5032E96">
    <property type="taxonomic scope" value="Bacteria"/>
</dbReference>
<dbReference type="OrthoDB" id="4563543at2"/>
<feature type="transmembrane region" description="Helical" evidence="1">
    <location>
        <begin position="45"/>
        <end position="63"/>
    </location>
</feature>
<keyword evidence="1" id="KW-1133">Transmembrane helix</keyword>
<keyword evidence="1" id="KW-0472">Membrane</keyword>